<evidence type="ECO:0000313" key="1">
    <source>
        <dbReference type="EMBL" id="CAG9607660.1"/>
    </source>
</evidence>
<dbReference type="AlphaFoldDB" id="A0A9C7G8L8"/>
<dbReference type="RefSeq" id="WP_230495922.1">
    <property type="nucleotide sequence ID" value="NZ_CAKJTG010000006.1"/>
</dbReference>
<keyword evidence="2" id="KW-1185">Reference proteome</keyword>
<dbReference type="Gene3D" id="1.10.340.20">
    <property type="entry name" value="Apc36109-like domain"/>
    <property type="match status" value="1"/>
</dbReference>
<accession>A0A9C7G8L8</accession>
<dbReference type="SUPFAM" id="SSF116922">
    <property type="entry name" value="YugE-like"/>
    <property type="match status" value="1"/>
</dbReference>
<evidence type="ECO:0000313" key="2">
    <source>
        <dbReference type="Proteomes" id="UP000789845"/>
    </source>
</evidence>
<protein>
    <recommendedName>
        <fullName evidence="3">DUF1871 family protein</fullName>
    </recommendedName>
</protein>
<dbReference type="Proteomes" id="UP000789845">
    <property type="component" value="Unassembled WGS sequence"/>
</dbReference>
<reference evidence="1" key="1">
    <citation type="submission" date="2021-10" db="EMBL/GenBank/DDBJ databases">
        <authorList>
            <person name="Criscuolo A."/>
        </authorList>
    </citation>
    <scope>NUCLEOTIDE SEQUENCE</scope>
    <source>
        <strain evidence="1">CIP111885</strain>
    </source>
</reference>
<comment type="caution">
    <text evidence="1">The sequence shown here is derived from an EMBL/GenBank/DDBJ whole genome shotgun (WGS) entry which is preliminary data.</text>
</comment>
<dbReference type="InterPro" id="IPR023162">
    <property type="entry name" value="Apc36109-like_dom_sf"/>
</dbReference>
<gene>
    <name evidence="1" type="ORF">NEOCIP111885_01352</name>
</gene>
<organism evidence="1 2">
    <name type="scientific">Pseudoneobacillus rhizosphaerae</name>
    <dbReference type="NCBI Taxonomy" id="2880968"/>
    <lineage>
        <taxon>Bacteria</taxon>
        <taxon>Bacillati</taxon>
        <taxon>Bacillota</taxon>
        <taxon>Bacilli</taxon>
        <taxon>Bacillales</taxon>
        <taxon>Bacillaceae</taxon>
        <taxon>Pseudoneobacillus</taxon>
    </lineage>
</organism>
<dbReference type="EMBL" id="CAKJTG010000006">
    <property type="protein sequence ID" value="CAG9607660.1"/>
    <property type="molecule type" value="Genomic_DNA"/>
</dbReference>
<evidence type="ECO:0008006" key="3">
    <source>
        <dbReference type="Google" id="ProtNLM"/>
    </source>
</evidence>
<proteinExistence type="predicted"/>
<sequence>MVKDFLKKQYKIDFEQLRKRINDWDPLALISLGCPEDEYDEYTNRVLSILYRYKGNPNEGRDKLNDYLKLFEEVIKEMEMSSNGEFSTIEVKEFTERITNWFKKR</sequence>
<name>A0A9C7G8L8_9BACI</name>